<dbReference type="GO" id="GO:0009432">
    <property type="term" value="P:SOS response"/>
    <property type="evidence" value="ECO:0007669"/>
    <property type="project" value="UniProtKB-UniRule"/>
</dbReference>
<evidence type="ECO:0000313" key="11">
    <source>
        <dbReference type="EMBL" id="EGV07371.1"/>
    </source>
</evidence>
<dbReference type="SUPFAM" id="SSF52540">
    <property type="entry name" value="P-loop containing nucleoside triphosphate hydrolases"/>
    <property type="match status" value="1"/>
</dbReference>
<gene>
    <name evidence="9" type="primary">recF</name>
    <name evidence="11" type="ORF">HMPREF9952_2436</name>
</gene>
<dbReference type="Proteomes" id="UP000006235">
    <property type="component" value="Unassembled WGS sequence"/>
</dbReference>
<dbReference type="InterPro" id="IPR003395">
    <property type="entry name" value="RecF/RecN/SMC_N"/>
</dbReference>
<keyword evidence="9" id="KW-0742">SOS response</keyword>
<dbReference type="PANTHER" id="PTHR32182:SF0">
    <property type="entry name" value="DNA REPLICATION AND REPAIR PROTEIN RECF"/>
    <property type="match status" value="1"/>
</dbReference>
<dbReference type="GO" id="GO:0006260">
    <property type="term" value="P:DNA replication"/>
    <property type="evidence" value="ECO:0007669"/>
    <property type="project" value="UniProtKB-UniRule"/>
</dbReference>
<dbReference type="GO" id="GO:0005737">
    <property type="term" value="C:cytoplasm"/>
    <property type="evidence" value="ECO:0007669"/>
    <property type="project" value="UniProtKB-SubCell"/>
</dbReference>
<organism evidence="11 12">
    <name type="scientific">Haemophilus pittmaniae HK 85</name>
    <dbReference type="NCBI Taxonomy" id="1035188"/>
    <lineage>
        <taxon>Bacteria</taxon>
        <taxon>Pseudomonadati</taxon>
        <taxon>Pseudomonadota</taxon>
        <taxon>Gammaproteobacteria</taxon>
        <taxon>Pasteurellales</taxon>
        <taxon>Pasteurellaceae</taxon>
        <taxon>Haemophilus</taxon>
    </lineage>
</organism>
<comment type="similarity">
    <text evidence="2 9">Belongs to the RecF family.</text>
</comment>
<dbReference type="STRING" id="1035188.HMPREF9952_2436"/>
<evidence type="ECO:0000256" key="8">
    <source>
        <dbReference type="ARBA" id="ARBA00023125"/>
    </source>
</evidence>
<dbReference type="InterPro" id="IPR018078">
    <property type="entry name" value="DNA-binding_RecF_CS"/>
</dbReference>
<dbReference type="InterPro" id="IPR027417">
    <property type="entry name" value="P-loop_NTPase"/>
</dbReference>
<dbReference type="HAMAP" id="MF_00365">
    <property type="entry name" value="RecF"/>
    <property type="match status" value="1"/>
</dbReference>
<name>F9Q718_9PAST</name>
<dbReference type="PROSITE" id="PS00618">
    <property type="entry name" value="RECF_2"/>
    <property type="match status" value="1"/>
</dbReference>
<dbReference type="InterPro" id="IPR042174">
    <property type="entry name" value="RecF_2"/>
</dbReference>
<keyword evidence="9" id="KW-0227">DNA damage</keyword>
<accession>F9Q718</accession>
<evidence type="ECO:0000256" key="6">
    <source>
        <dbReference type="ARBA" id="ARBA00022741"/>
    </source>
</evidence>
<keyword evidence="8 9" id="KW-0238">DNA-binding</keyword>
<dbReference type="AlphaFoldDB" id="F9Q718"/>
<comment type="subcellular location">
    <subcellularLocation>
        <location evidence="1 9">Cytoplasm</location>
    </subcellularLocation>
</comment>
<evidence type="ECO:0000256" key="3">
    <source>
        <dbReference type="ARBA" id="ARBA00020170"/>
    </source>
</evidence>
<evidence type="ECO:0000256" key="7">
    <source>
        <dbReference type="ARBA" id="ARBA00022840"/>
    </source>
</evidence>
<evidence type="ECO:0000256" key="1">
    <source>
        <dbReference type="ARBA" id="ARBA00004496"/>
    </source>
</evidence>
<feature type="domain" description="RecF/RecN/SMC N-terminal" evidence="10">
    <location>
        <begin position="57"/>
        <end position="143"/>
    </location>
</feature>
<comment type="caution">
    <text evidence="9">Lacks conserved residue(s) required for the propagation of feature annotation.</text>
</comment>
<reference evidence="11 12" key="1">
    <citation type="submission" date="2011-07" db="EMBL/GenBank/DDBJ databases">
        <authorList>
            <person name="Harkins D.M."/>
            <person name="Madupu R."/>
            <person name="Durkin A.S."/>
            <person name="Torralba M."/>
            <person name="Methe B."/>
            <person name="Sutton G.G."/>
            <person name="Nelson K.E."/>
        </authorList>
    </citation>
    <scope>NUCLEOTIDE SEQUENCE [LARGE SCALE GENOMIC DNA]</scope>
    <source>
        <strain evidence="11 12">HK 85</strain>
    </source>
</reference>
<evidence type="ECO:0000259" key="10">
    <source>
        <dbReference type="Pfam" id="PF02463"/>
    </source>
</evidence>
<dbReference type="GO" id="GO:0006302">
    <property type="term" value="P:double-strand break repair"/>
    <property type="evidence" value="ECO:0007669"/>
    <property type="project" value="TreeGrafter"/>
</dbReference>
<keyword evidence="9" id="KW-0234">DNA repair</keyword>
<evidence type="ECO:0000256" key="5">
    <source>
        <dbReference type="ARBA" id="ARBA00022705"/>
    </source>
</evidence>
<dbReference type="Gene3D" id="1.20.1050.90">
    <property type="entry name" value="RecF/RecN/SMC, N-terminal domain"/>
    <property type="match status" value="1"/>
</dbReference>
<comment type="caution">
    <text evidence="11">The sequence shown here is derived from an EMBL/GenBank/DDBJ whole genome shotgun (WGS) entry which is preliminary data.</text>
</comment>
<evidence type="ECO:0000313" key="12">
    <source>
        <dbReference type="Proteomes" id="UP000006235"/>
    </source>
</evidence>
<evidence type="ECO:0000256" key="9">
    <source>
        <dbReference type="HAMAP-Rule" id="MF_00365"/>
    </source>
</evidence>
<keyword evidence="7 9" id="KW-0067">ATP-binding</keyword>
<sequence>MPELEIAVSFHRGWEKDTHYGELLQQHFERDKAIGYTVSGPQKADFRFKANGLPVEDVLSRGQLKLLMCALRLAQGEHLMQQKQRHCIFLIDDFASELDQTKRALLAERLQQSGSQVFVSAITQNQLKEMQPTQYKLFSINNGQISEL</sequence>
<proteinExistence type="inferred from homology"/>
<dbReference type="InterPro" id="IPR001238">
    <property type="entry name" value="DNA-binding_RecF"/>
</dbReference>
<dbReference type="GO" id="GO:0003697">
    <property type="term" value="F:single-stranded DNA binding"/>
    <property type="evidence" value="ECO:0007669"/>
    <property type="project" value="UniProtKB-UniRule"/>
</dbReference>
<evidence type="ECO:0000256" key="2">
    <source>
        <dbReference type="ARBA" id="ARBA00008016"/>
    </source>
</evidence>
<keyword evidence="5 9" id="KW-0235">DNA replication</keyword>
<keyword evidence="6 9" id="KW-0547">Nucleotide-binding</keyword>
<protein>
    <recommendedName>
        <fullName evidence="3 9">DNA replication and repair protein RecF</fullName>
    </recommendedName>
</protein>
<dbReference type="Pfam" id="PF02463">
    <property type="entry name" value="SMC_N"/>
    <property type="match status" value="1"/>
</dbReference>
<dbReference type="EMBL" id="AFUV01000004">
    <property type="protein sequence ID" value="EGV07371.1"/>
    <property type="molecule type" value="Genomic_DNA"/>
</dbReference>
<dbReference type="PANTHER" id="PTHR32182">
    <property type="entry name" value="DNA REPLICATION AND REPAIR PROTEIN RECF"/>
    <property type="match status" value="1"/>
</dbReference>
<comment type="function">
    <text evidence="9">The RecF protein is involved in DNA metabolism; it is required for DNA replication and normal SOS inducibility. RecF binds preferentially to single-stranded, linear DNA. It also seems to bind ATP.</text>
</comment>
<keyword evidence="4 9" id="KW-0963">Cytoplasm</keyword>
<dbReference type="GO" id="GO:0005524">
    <property type="term" value="F:ATP binding"/>
    <property type="evidence" value="ECO:0007669"/>
    <property type="project" value="UniProtKB-UniRule"/>
</dbReference>
<dbReference type="GO" id="GO:0000731">
    <property type="term" value="P:DNA synthesis involved in DNA repair"/>
    <property type="evidence" value="ECO:0007669"/>
    <property type="project" value="TreeGrafter"/>
</dbReference>
<dbReference type="Gene3D" id="3.40.50.300">
    <property type="entry name" value="P-loop containing nucleotide triphosphate hydrolases"/>
    <property type="match status" value="1"/>
</dbReference>
<evidence type="ECO:0000256" key="4">
    <source>
        <dbReference type="ARBA" id="ARBA00022490"/>
    </source>
</evidence>